<proteinExistence type="predicted"/>
<dbReference type="Proteomes" id="UP001244341">
    <property type="component" value="Chromosome 9b"/>
</dbReference>
<evidence type="ECO:0000256" key="1">
    <source>
        <dbReference type="SAM" id="MobiDB-lite"/>
    </source>
</evidence>
<feature type="compositionally biased region" description="Low complexity" evidence="1">
    <location>
        <begin position="113"/>
        <end position="146"/>
    </location>
</feature>
<protein>
    <submittedName>
        <fullName evidence="2">Uncharacterized protein</fullName>
    </submittedName>
</protein>
<evidence type="ECO:0000313" key="2">
    <source>
        <dbReference type="EMBL" id="WIA18007.1"/>
    </source>
</evidence>
<name>A0ABY8U958_TETOB</name>
<evidence type="ECO:0000313" key="3">
    <source>
        <dbReference type="Proteomes" id="UP001244341"/>
    </source>
</evidence>
<gene>
    <name evidence="2" type="ORF">OEZ85_009494</name>
</gene>
<organism evidence="2 3">
    <name type="scientific">Tetradesmus obliquus</name>
    <name type="common">Green alga</name>
    <name type="synonym">Acutodesmus obliquus</name>
    <dbReference type="NCBI Taxonomy" id="3088"/>
    <lineage>
        <taxon>Eukaryota</taxon>
        <taxon>Viridiplantae</taxon>
        <taxon>Chlorophyta</taxon>
        <taxon>core chlorophytes</taxon>
        <taxon>Chlorophyceae</taxon>
        <taxon>CS clade</taxon>
        <taxon>Sphaeropleales</taxon>
        <taxon>Scenedesmaceae</taxon>
        <taxon>Tetradesmus</taxon>
    </lineage>
</organism>
<dbReference type="EMBL" id="CP126216">
    <property type="protein sequence ID" value="WIA18007.1"/>
    <property type="molecule type" value="Genomic_DNA"/>
</dbReference>
<reference evidence="2 3" key="1">
    <citation type="submission" date="2023-05" db="EMBL/GenBank/DDBJ databases">
        <title>A 100% complete, gapless, phased diploid assembly of the Scenedesmus obliquus UTEX 3031 genome.</title>
        <authorList>
            <person name="Biondi T.C."/>
            <person name="Hanschen E.R."/>
            <person name="Kwon T."/>
            <person name="Eng W."/>
            <person name="Kruse C.P.S."/>
            <person name="Koehler S.I."/>
            <person name="Kunde Y."/>
            <person name="Gleasner C.D."/>
            <person name="You Mak K.T."/>
            <person name="Polle J."/>
            <person name="Hovde B.T."/>
            <person name="Starkenburg S.R."/>
        </authorList>
    </citation>
    <scope>NUCLEOTIDE SEQUENCE [LARGE SCALE GENOMIC DNA]</scope>
    <source>
        <strain evidence="2 3">DOE0152z</strain>
    </source>
</reference>
<accession>A0ABY8U958</accession>
<feature type="compositionally biased region" description="Pro residues" evidence="1">
    <location>
        <begin position="97"/>
        <end position="112"/>
    </location>
</feature>
<keyword evidence="3" id="KW-1185">Reference proteome</keyword>
<feature type="region of interest" description="Disordered" evidence="1">
    <location>
        <begin position="91"/>
        <end position="156"/>
    </location>
</feature>
<sequence length="156" mass="16635">MAGDTVLCNWCGKEADPGDDSCFALSCSANCHAPKESDLYHDKCLKSYLRGMPGKNYDPSRKSGFPCPRGYGPKAATAVCRGKIMHMGKALVKAAKPAPPPPQPVRAPPPPRAAKAAKPPKAAQQQPAAAPKPKPAVQQQQQQRQQLSPSPLCREL</sequence>